<sequence length="320" mass="36557">MSEICISNLVYGESYTSIFLNFHLKSLLENLSANNPFTKSYYLIFTAESNVATIEAHPNYKELKKYLNVFFLKIPDHELTYNARYQIQGTQLTNTAQFAVTNNLLMYMATADHYFGPNFFEKALAYFDQGFDALVHQPIRSTYETAAPSLMGPQITIDELLEIGLNNSHPVWVTENWDSPNFTKYPYQITWSDDRSVCLRGFSLGITIVVAKDWMTTVGGCTDMTFLPHLTNPYFSKDWSELPMIELCHLISFYPPFSTKRANAKEIADWAKTAVPPDNFKNLSKYIIFKKTTDPVNPELITRSEVIAKEIMAYGGLDVK</sequence>
<proteinExistence type="predicted"/>
<dbReference type="RefSeq" id="WP_146129785.1">
    <property type="nucleotide sequence ID" value="NZ_PVTV01000017.1"/>
</dbReference>
<gene>
    <name evidence="1" type="ORF">BCM14_2805</name>
</gene>
<evidence type="ECO:0000313" key="2">
    <source>
        <dbReference type="Proteomes" id="UP000238308"/>
    </source>
</evidence>
<protein>
    <submittedName>
        <fullName evidence="1">Uncharacterized protein</fullName>
    </submittedName>
</protein>
<accession>A0A2T0XCA1</accession>
<reference evidence="1 2" key="1">
    <citation type="submission" date="2018-03" db="EMBL/GenBank/DDBJ databases">
        <title>Genomic Encyclopedia of Type Strains, Phase III (KMG-III): the genomes of soil and plant-associated and newly described type strains.</title>
        <authorList>
            <person name="Whitman W."/>
        </authorList>
    </citation>
    <scope>NUCLEOTIDE SEQUENCE [LARGE SCALE GENOMIC DNA]</scope>
    <source>
        <strain evidence="1 2">MWH-P2sevCIIIb</strain>
    </source>
</reference>
<keyword evidence="2" id="KW-1185">Reference proteome</keyword>
<organism evidence="1 2">
    <name type="scientific">Jezberella montanilacus</name>
    <dbReference type="NCBI Taxonomy" id="323426"/>
    <lineage>
        <taxon>Bacteria</taxon>
        <taxon>Pseudomonadati</taxon>
        <taxon>Pseudomonadota</taxon>
        <taxon>Betaproteobacteria</taxon>
        <taxon>Burkholderiales</taxon>
        <taxon>Alcaligenaceae</taxon>
        <taxon>Jezberella</taxon>
    </lineage>
</organism>
<comment type="caution">
    <text evidence="1">The sequence shown here is derived from an EMBL/GenBank/DDBJ whole genome shotgun (WGS) entry which is preliminary data.</text>
</comment>
<dbReference type="AlphaFoldDB" id="A0A2T0XCA1"/>
<name>A0A2T0XCA1_9BURK</name>
<dbReference type="Proteomes" id="UP000238308">
    <property type="component" value="Unassembled WGS sequence"/>
</dbReference>
<dbReference type="EMBL" id="PVTV01000017">
    <property type="protein sequence ID" value="PRY96564.1"/>
    <property type="molecule type" value="Genomic_DNA"/>
</dbReference>
<evidence type="ECO:0000313" key="1">
    <source>
        <dbReference type="EMBL" id="PRY96564.1"/>
    </source>
</evidence>